<protein>
    <submittedName>
        <fullName evidence="2">Uncharacterized protein</fullName>
    </submittedName>
</protein>
<gene>
    <name evidence="2" type="ORF">ACHAWU_003475</name>
</gene>
<feature type="compositionally biased region" description="Basic and acidic residues" evidence="1">
    <location>
        <begin position="21"/>
        <end position="39"/>
    </location>
</feature>
<keyword evidence="3" id="KW-1185">Reference proteome</keyword>
<evidence type="ECO:0000313" key="3">
    <source>
        <dbReference type="Proteomes" id="UP001530293"/>
    </source>
</evidence>
<sequence>MQQPSYAQCPNTGSTPKKAAQKPEFRSAQRDAALKEVKDRKKSNKAKSGAGGNVNSVRAAKIPKNVKRR</sequence>
<dbReference type="Gene3D" id="6.10.250.1270">
    <property type="match status" value="1"/>
</dbReference>
<comment type="caution">
    <text evidence="2">The sequence shown here is derived from an EMBL/GenBank/DDBJ whole genome shotgun (WGS) entry which is preliminary data.</text>
</comment>
<dbReference type="EMBL" id="JALLBG020000306">
    <property type="protein sequence ID" value="KAL3756402.1"/>
    <property type="molecule type" value="Genomic_DNA"/>
</dbReference>
<evidence type="ECO:0000256" key="1">
    <source>
        <dbReference type="SAM" id="MobiDB-lite"/>
    </source>
</evidence>
<feature type="compositionally biased region" description="Polar residues" evidence="1">
    <location>
        <begin position="1"/>
        <end position="15"/>
    </location>
</feature>
<accession>A0ABD3LYD4</accession>
<reference evidence="2 3" key="1">
    <citation type="submission" date="2024-10" db="EMBL/GenBank/DDBJ databases">
        <title>Updated reference genomes for cyclostephanoid diatoms.</title>
        <authorList>
            <person name="Roberts W.R."/>
            <person name="Alverson A.J."/>
        </authorList>
    </citation>
    <scope>NUCLEOTIDE SEQUENCE [LARGE SCALE GENOMIC DNA]</scope>
    <source>
        <strain evidence="2 3">AJA232-27</strain>
    </source>
</reference>
<dbReference type="AlphaFoldDB" id="A0ABD3LYD4"/>
<dbReference type="Proteomes" id="UP001530293">
    <property type="component" value="Unassembled WGS sequence"/>
</dbReference>
<evidence type="ECO:0000313" key="2">
    <source>
        <dbReference type="EMBL" id="KAL3756402.1"/>
    </source>
</evidence>
<feature type="region of interest" description="Disordered" evidence="1">
    <location>
        <begin position="1"/>
        <end position="69"/>
    </location>
</feature>
<organism evidence="2 3">
    <name type="scientific">Discostella pseudostelligera</name>
    <dbReference type="NCBI Taxonomy" id="259834"/>
    <lineage>
        <taxon>Eukaryota</taxon>
        <taxon>Sar</taxon>
        <taxon>Stramenopiles</taxon>
        <taxon>Ochrophyta</taxon>
        <taxon>Bacillariophyta</taxon>
        <taxon>Coscinodiscophyceae</taxon>
        <taxon>Thalassiosirophycidae</taxon>
        <taxon>Stephanodiscales</taxon>
        <taxon>Stephanodiscaceae</taxon>
        <taxon>Discostella</taxon>
    </lineage>
</organism>
<proteinExistence type="predicted"/>
<name>A0ABD3LYD4_9STRA</name>